<dbReference type="OrthoDB" id="2538096at2759"/>
<reference evidence="2" key="1">
    <citation type="submission" date="2016-09" db="EMBL/GenBank/DDBJ databases">
        <authorList>
            <person name="Jeantristanb JTB J.-T."/>
            <person name="Ricardo R."/>
        </authorList>
    </citation>
    <scope>NUCLEOTIDE SEQUENCE [LARGE SCALE GENOMIC DNA]</scope>
</reference>
<dbReference type="EMBL" id="FMSP01000009">
    <property type="protein sequence ID" value="SCV72638.1"/>
    <property type="molecule type" value="Genomic_DNA"/>
</dbReference>
<proteinExistence type="predicted"/>
<gene>
    <name evidence="1" type="ORF">BQ2448_4175</name>
</gene>
<evidence type="ECO:0000313" key="1">
    <source>
        <dbReference type="EMBL" id="SCV72638.1"/>
    </source>
</evidence>
<accession>A0A238FN67</accession>
<name>A0A238FN67_9BASI</name>
<evidence type="ECO:0000313" key="2">
    <source>
        <dbReference type="Proteomes" id="UP000198372"/>
    </source>
</evidence>
<keyword evidence="2" id="KW-1185">Reference proteome</keyword>
<organism evidence="1 2">
    <name type="scientific">Microbotryum intermedium</name>
    <dbReference type="NCBI Taxonomy" id="269621"/>
    <lineage>
        <taxon>Eukaryota</taxon>
        <taxon>Fungi</taxon>
        <taxon>Dikarya</taxon>
        <taxon>Basidiomycota</taxon>
        <taxon>Pucciniomycotina</taxon>
        <taxon>Microbotryomycetes</taxon>
        <taxon>Microbotryales</taxon>
        <taxon>Microbotryaceae</taxon>
        <taxon>Microbotryum</taxon>
    </lineage>
</organism>
<protein>
    <submittedName>
        <fullName evidence="1">BQ2448_4175 protein</fullName>
    </submittedName>
</protein>
<dbReference type="Proteomes" id="UP000198372">
    <property type="component" value="Unassembled WGS sequence"/>
</dbReference>
<dbReference type="AlphaFoldDB" id="A0A238FN67"/>
<sequence>MPTMNPWQGLFYYPGRLRIPENSIVTELVAMYPHELVVLSLSDPIEPAQGPIPSRRQLPQEHEHARASSLVINVLGGVEASMVEQVKSTLYSGAVLSFHHPLDPFPYITKSNGYLPQSLENPDSPILSSSSSSSFTVRESGSLKDCTKAPIVIAQLHLLPGVLPPDQDEKAGVVLYKEREPNVMRFREMVERRVERLSEG</sequence>